<organism evidence="2 3">
    <name type="scientific">Pelotalea chapellei</name>
    <dbReference type="NCBI Taxonomy" id="44671"/>
    <lineage>
        <taxon>Bacteria</taxon>
        <taxon>Pseudomonadati</taxon>
        <taxon>Thermodesulfobacteriota</taxon>
        <taxon>Desulfuromonadia</taxon>
        <taxon>Geobacterales</taxon>
        <taxon>Geobacteraceae</taxon>
        <taxon>Pelotalea</taxon>
    </lineage>
</organism>
<evidence type="ECO:0000313" key="2">
    <source>
        <dbReference type="EMBL" id="MBT1071344.1"/>
    </source>
</evidence>
<feature type="chain" id="PRO_5047291060" description="NHL repeat-containing protein" evidence="1">
    <location>
        <begin position="29"/>
        <end position="390"/>
    </location>
</feature>
<reference evidence="2 3" key="1">
    <citation type="submission" date="2021-05" db="EMBL/GenBank/DDBJ databases">
        <title>The draft genome of Geobacter chapellei DSM 13688.</title>
        <authorList>
            <person name="Xu Z."/>
            <person name="Masuda Y."/>
            <person name="Itoh H."/>
            <person name="Senoo K."/>
        </authorList>
    </citation>
    <scope>NUCLEOTIDE SEQUENCE [LARGE SCALE GENOMIC DNA]</scope>
    <source>
        <strain evidence="2 3">DSM 13688</strain>
    </source>
</reference>
<keyword evidence="1" id="KW-0732">Signal</keyword>
<feature type="signal peptide" evidence="1">
    <location>
        <begin position="1"/>
        <end position="28"/>
    </location>
</feature>
<keyword evidence="3" id="KW-1185">Reference proteome</keyword>
<dbReference type="EMBL" id="JAHDYS010000004">
    <property type="protein sequence ID" value="MBT1071344.1"/>
    <property type="molecule type" value="Genomic_DNA"/>
</dbReference>
<evidence type="ECO:0008006" key="4">
    <source>
        <dbReference type="Google" id="ProtNLM"/>
    </source>
</evidence>
<dbReference type="Gene3D" id="2.120.10.30">
    <property type="entry name" value="TolB, C-terminal domain"/>
    <property type="match status" value="4"/>
</dbReference>
<dbReference type="InterPro" id="IPR011042">
    <property type="entry name" value="6-blade_b-propeller_TolB-like"/>
</dbReference>
<name>A0ABS5U6R4_9BACT</name>
<comment type="caution">
    <text evidence="2">The sequence shown here is derived from an EMBL/GenBank/DDBJ whole genome shotgun (WGS) entry which is preliminary data.</text>
</comment>
<dbReference type="PROSITE" id="PS51257">
    <property type="entry name" value="PROKAR_LIPOPROTEIN"/>
    <property type="match status" value="1"/>
</dbReference>
<dbReference type="Proteomes" id="UP000784128">
    <property type="component" value="Unassembled WGS sequence"/>
</dbReference>
<dbReference type="PANTHER" id="PTHR46388:SF2">
    <property type="entry name" value="NHL REPEAT-CONTAINING PROTEIN 2"/>
    <property type="match status" value="1"/>
</dbReference>
<accession>A0ABS5U6R4</accession>
<dbReference type="SUPFAM" id="SSF63825">
    <property type="entry name" value="YWTD domain"/>
    <property type="match status" value="1"/>
</dbReference>
<sequence>MNRFFQIFTMMLLTGCFAGCGGSSSTNATTNYALPIPLTNISLPSQMGGAFQKPTPLPLATTTATVNTFAGSTIGFTNNSTARLAAKFNHPISITTNGTDLYVADYNNNVIRKISTTGAPTPDKDASTIATGFNQPAAITMESTNLYIADSGNFVIKKIDLVTNAVTVLAGTAGTAGSLDAVGTAARFNQINGITTDGKYLYVSDSDDTIRTVDITSGAVTTLAGTPGKAGSDDGIQSAARFNQPANLTTDGTSLFVADFNNATIRRIVIATGKVTTLAGITGRHGMDDGPSTTATFFHPNGITTDGTYLYVTDYNDTSLPNPQYWSAIRKVEIATGKVTTIAGGISSTFPNSVDASGTSARFTNPVGITTDGLSLYVADSGNNTIRRIE</sequence>
<evidence type="ECO:0000256" key="1">
    <source>
        <dbReference type="SAM" id="SignalP"/>
    </source>
</evidence>
<dbReference type="RefSeq" id="WP_214297051.1">
    <property type="nucleotide sequence ID" value="NZ_JAHDYS010000004.1"/>
</dbReference>
<evidence type="ECO:0000313" key="3">
    <source>
        <dbReference type="Proteomes" id="UP000784128"/>
    </source>
</evidence>
<protein>
    <recommendedName>
        <fullName evidence="4">NHL repeat-containing protein</fullName>
    </recommendedName>
</protein>
<proteinExistence type="predicted"/>
<gene>
    <name evidence="2" type="ORF">KJB30_06100</name>
</gene>
<dbReference type="PANTHER" id="PTHR46388">
    <property type="entry name" value="NHL REPEAT-CONTAINING PROTEIN 2"/>
    <property type="match status" value="1"/>
</dbReference>